<dbReference type="InterPro" id="IPR015943">
    <property type="entry name" value="WD40/YVTN_repeat-like_dom_sf"/>
</dbReference>
<dbReference type="SUPFAM" id="SSF110296">
    <property type="entry name" value="Oligoxyloglucan reducing end-specific cellobiohydrolase"/>
    <property type="match status" value="1"/>
</dbReference>
<evidence type="ECO:0000313" key="1">
    <source>
        <dbReference type="EMBL" id="WAS99360.1"/>
    </source>
</evidence>
<proteinExistence type="predicted"/>
<dbReference type="InterPro" id="IPR002860">
    <property type="entry name" value="BNR_rpt"/>
</dbReference>
<dbReference type="RefSeq" id="WP_269041721.1">
    <property type="nucleotide sequence ID" value="NZ_CP114040.1"/>
</dbReference>
<evidence type="ECO:0000313" key="2">
    <source>
        <dbReference type="Proteomes" id="UP001164459"/>
    </source>
</evidence>
<organism evidence="1 2">
    <name type="scientific">Nannocystis punicea</name>
    <dbReference type="NCBI Taxonomy" id="2995304"/>
    <lineage>
        <taxon>Bacteria</taxon>
        <taxon>Pseudomonadati</taxon>
        <taxon>Myxococcota</taxon>
        <taxon>Polyangia</taxon>
        <taxon>Nannocystales</taxon>
        <taxon>Nannocystaceae</taxon>
        <taxon>Nannocystis</taxon>
    </lineage>
</organism>
<reference evidence="1" key="1">
    <citation type="submission" date="2022-11" db="EMBL/GenBank/DDBJ databases">
        <title>Minimal conservation of predation-associated metabolite biosynthetic gene clusters underscores biosynthetic potential of Myxococcota including descriptions for ten novel species: Archangium lansinium sp. nov., Myxococcus landrumus sp. nov., Nannocystis bai.</title>
        <authorList>
            <person name="Ahearne A."/>
            <person name="Stevens C."/>
            <person name="Dowd S."/>
        </authorList>
    </citation>
    <scope>NUCLEOTIDE SEQUENCE</scope>
    <source>
        <strain evidence="1">Fl3</strain>
    </source>
</reference>
<dbReference type="Pfam" id="PF02012">
    <property type="entry name" value="BNR"/>
    <property type="match status" value="1"/>
</dbReference>
<name>A0ABY7HJ48_9BACT</name>
<dbReference type="CDD" id="cd15482">
    <property type="entry name" value="Sialidase_non-viral"/>
    <property type="match status" value="1"/>
</dbReference>
<dbReference type="PANTHER" id="PTHR47199">
    <property type="entry name" value="PHOTOSYSTEM II STABILITY/ASSEMBLY FACTOR HCF136, CHLOROPLASTIC"/>
    <property type="match status" value="1"/>
</dbReference>
<sequence>MRFSARTLPRTILAATARSLEAAAWLGAACIGLAPGCGDECVGWTDIAVDPRIRRFEAGIQIGTDAAIFADFAEVGHADARLRALAMSPATFDDFAVVGDAGTIRYSRDGGETWSAPSSPPLAEDLFGVRYSCEDDALYVIAVGAAGRILRSTTGGASWTPAESSTSLALRDVAIVHPDTVVAVGDGGTIVRSTDRGITWQSVASGTREDLRSLALEDCAAQLGPNHPIRGLAVGDAGTVLLSHDGGASWSPIQSELAGDLLQVQIGTSSVDQWKIHALLLDSGHLWRWREDSGALEQVHAFDAPVHWFSGVSGGGMQVLGEGALHTYRSAKQCADD</sequence>
<dbReference type="Gene3D" id="2.130.10.10">
    <property type="entry name" value="YVTN repeat-like/Quinoprotein amine dehydrogenase"/>
    <property type="match status" value="1"/>
</dbReference>
<dbReference type="Proteomes" id="UP001164459">
    <property type="component" value="Chromosome"/>
</dbReference>
<protein>
    <recommendedName>
        <fullName evidence="3">Photosynthesis system II assembly factor Ycf48/Hcf136-like domain-containing protein</fullName>
    </recommendedName>
</protein>
<evidence type="ECO:0008006" key="3">
    <source>
        <dbReference type="Google" id="ProtNLM"/>
    </source>
</evidence>
<dbReference type="EMBL" id="CP114040">
    <property type="protein sequence ID" value="WAS99360.1"/>
    <property type="molecule type" value="Genomic_DNA"/>
</dbReference>
<gene>
    <name evidence="1" type="ORF">O0S08_24800</name>
</gene>
<dbReference type="PANTHER" id="PTHR47199:SF2">
    <property type="entry name" value="PHOTOSYSTEM II STABILITY_ASSEMBLY FACTOR HCF136, CHLOROPLASTIC"/>
    <property type="match status" value="1"/>
</dbReference>
<keyword evidence="2" id="KW-1185">Reference proteome</keyword>
<accession>A0ABY7HJ48</accession>